<sequence length="59" mass="7059">MMDGDAGIFPSDEDYQAWLEVRMTPDETEQMEQMAFYWQGRADCYAYLKKWGLLARRNE</sequence>
<name>A0A5C4T8P3_9BACL</name>
<protein>
    <submittedName>
        <fullName evidence="1">Uncharacterized protein</fullName>
    </submittedName>
</protein>
<comment type="caution">
    <text evidence="1">The sequence shown here is derived from an EMBL/GenBank/DDBJ whole genome shotgun (WGS) entry which is preliminary data.</text>
</comment>
<reference evidence="1 2" key="1">
    <citation type="submission" date="2019-05" db="EMBL/GenBank/DDBJ databases">
        <title>We sequenced the genome of Paenibacillus hemerocallicola KCTC 33185 for further insight into its adaptation and study the phylogeny of Paenibacillus.</title>
        <authorList>
            <person name="Narsing Rao M.P."/>
        </authorList>
    </citation>
    <scope>NUCLEOTIDE SEQUENCE [LARGE SCALE GENOMIC DNA]</scope>
    <source>
        <strain evidence="1 2">KCTC 33185</strain>
    </source>
</reference>
<dbReference type="OrthoDB" id="1807429at2"/>
<dbReference type="RefSeq" id="WP_139603207.1">
    <property type="nucleotide sequence ID" value="NZ_VDCQ01000020.1"/>
</dbReference>
<dbReference type="Proteomes" id="UP000307943">
    <property type="component" value="Unassembled WGS sequence"/>
</dbReference>
<organism evidence="1 2">
    <name type="scientific">Paenibacillus hemerocallicola</name>
    <dbReference type="NCBI Taxonomy" id="1172614"/>
    <lineage>
        <taxon>Bacteria</taxon>
        <taxon>Bacillati</taxon>
        <taxon>Bacillota</taxon>
        <taxon>Bacilli</taxon>
        <taxon>Bacillales</taxon>
        <taxon>Paenibacillaceae</taxon>
        <taxon>Paenibacillus</taxon>
    </lineage>
</organism>
<gene>
    <name evidence="1" type="ORF">FE784_15910</name>
</gene>
<proteinExistence type="predicted"/>
<keyword evidence="2" id="KW-1185">Reference proteome</keyword>
<dbReference type="AlphaFoldDB" id="A0A5C4T8P3"/>
<evidence type="ECO:0000313" key="2">
    <source>
        <dbReference type="Proteomes" id="UP000307943"/>
    </source>
</evidence>
<dbReference type="EMBL" id="VDCQ01000020">
    <property type="protein sequence ID" value="TNJ65302.1"/>
    <property type="molecule type" value="Genomic_DNA"/>
</dbReference>
<evidence type="ECO:0000313" key="1">
    <source>
        <dbReference type="EMBL" id="TNJ65302.1"/>
    </source>
</evidence>
<accession>A0A5C4T8P3</accession>